<keyword evidence="6" id="KW-1185">Reference proteome</keyword>
<dbReference type="AlphaFoldDB" id="A0A835I5E0"/>
<proteinExistence type="predicted"/>
<evidence type="ECO:0000313" key="5">
    <source>
        <dbReference type="EMBL" id="KAF9610759.1"/>
    </source>
</evidence>
<keyword evidence="3" id="KW-0611">Plant defense</keyword>
<dbReference type="Gene3D" id="1.20.5.4130">
    <property type="match status" value="1"/>
</dbReference>
<dbReference type="EMBL" id="JADFTS010000004">
    <property type="protein sequence ID" value="KAF9610759.1"/>
    <property type="molecule type" value="Genomic_DNA"/>
</dbReference>
<keyword evidence="2" id="KW-0547">Nucleotide-binding</keyword>
<dbReference type="GO" id="GO:0000166">
    <property type="term" value="F:nucleotide binding"/>
    <property type="evidence" value="ECO:0007669"/>
    <property type="project" value="UniProtKB-KW"/>
</dbReference>
<evidence type="ECO:0000259" key="4">
    <source>
        <dbReference type="Pfam" id="PF18052"/>
    </source>
</evidence>
<keyword evidence="1" id="KW-0677">Repeat</keyword>
<accession>A0A835I5E0</accession>
<protein>
    <recommendedName>
        <fullName evidence="4">Disease resistance N-terminal domain-containing protein</fullName>
    </recommendedName>
</protein>
<dbReference type="InterPro" id="IPR041118">
    <property type="entry name" value="Rx_N"/>
</dbReference>
<evidence type="ECO:0000256" key="2">
    <source>
        <dbReference type="ARBA" id="ARBA00022741"/>
    </source>
</evidence>
<evidence type="ECO:0000256" key="1">
    <source>
        <dbReference type="ARBA" id="ARBA00022737"/>
    </source>
</evidence>
<evidence type="ECO:0000313" key="6">
    <source>
        <dbReference type="Proteomes" id="UP000631114"/>
    </source>
</evidence>
<dbReference type="GO" id="GO:0006952">
    <property type="term" value="P:defense response"/>
    <property type="evidence" value="ECO:0007669"/>
    <property type="project" value="UniProtKB-KW"/>
</dbReference>
<dbReference type="OrthoDB" id="688937at2759"/>
<dbReference type="Proteomes" id="UP000631114">
    <property type="component" value="Unassembled WGS sequence"/>
</dbReference>
<feature type="domain" description="Disease resistance N-terminal" evidence="4">
    <location>
        <begin position="5"/>
        <end position="85"/>
    </location>
</feature>
<dbReference type="CDD" id="cd14798">
    <property type="entry name" value="RX-CC_like"/>
    <property type="match status" value="1"/>
</dbReference>
<gene>
    <name evidence="5" type="ORF">IFM89_024615</name>
</gene>
<comment type="caution">
    <text evidence="5">The sequence shown here is derived from an EMBL/GenBank/DDBJ whole genome shotgun (WGS) entry which is preliminary data.</text>
</comment>
<dbReference type="Pfam" id="PF18052">
    <property type="entry name" value="Rx_N"/>
    <property type="match status" value="1"/>
</dbReference>
<reference evidence="5 6" key="1">
    <citation type="submission" date="2020-10" db="EMBL/GenBank/DDBJ databases">
        <title>The Coptis chinensis genome and diversification of protoberbering-type alkaloids.</title>
        <authorList>
            <person name="Wang B."/>
            <person name="Shu S."/>
            <person name="Song C."/>
            <person name="Liu Y."/>
        </authorList>
    </citation>
    <scope>NUCLEOTIDE SEQUENCE [LARGE SCALE GENOMIC DNA]</scope>
    <source>
        <strain evidence="5">HL-2020</strain>
        <tissue evidence="5">Leaf</tissue>
    </source>
</reference>
<name>A0A835I5E0_9MAGN</name>
<organism evidence="5 6">
    <name type="scientific">Coptis chinensis</name>
    <dbReference type="NCBI Taxonomy" id="261450"/>
    <lineage>
        <taxon>Eukaryota</taxon>
        <taxon>Viridiplantae</taxon>
        <taxon>Streptophyta</taxon>
        <taxon>Embryophyta</taxon>
        <taxon>Tracheophyta</taxon>
        <taxon>Spermatophyta</taxon>
        <taxon>Magnoliopsida</taxon>
        <taxon>Ranunculales</taxon>
        <taxon>Ranunculaceae</taxon>
        <taxon>Coptidoideae</taxon>
        <taxon>Coptis</taxon>
    </lineage>
</organism>
<evidence type="ECO:0000256" key="3">
    <source>
        <dbReference type="ARBA" id="ARBA00022821"/>
    </source>
</evidence>
<dbReference type="InterPro" id="IPR038005">
    <property type="entry name" value="RX-like_CC"/>
</dbReference>
<sequence length="91" mass="10472">MVEAIVSAVVDQLASIIRKELEQEVRLVVGVRKEVKKLETKLTLIKAVLEDAEKKEIHENAVKIWLEDLKDVMYDADDVLDLMEHTYSHLT</sequence>